<feature type="region of interest" description="Disordered" evidence="1">
    <location>
        <begin position="84"/>
        <end position="127"/>
    </location>
</feature>
<organism evidence="2 3">
    <name type="scientific">Marasmiellus scandens</name>
    <dbReference type="NCBI Taxonomy" id="2682957"/>
    <lineage>
        <taxon>Eukaryota</taxon>
        <taxon>Fungi</taxon>
        <taxon>Dikarya</taxon>
        <taxon>Basidiomycota</taxon>
        <taxon>Agaricomycotina</taxon>
        <taxon>Agaricomycetes</taxon>
        <taxon>Agaricomycetidae</taxon>
        <taxon>Agaricales</taxon>
        <taxon>Marasmiineae</taxon>
        <taxon>Omphalotaceae</taxon>
        <taxon>Marasmiellus</taxon>
    </lineage>
</organism>
<comment type="caution">
    <text evidence="2">The sequence shown here is derived from an EMBL/GenBank/DDBJ whole genome shotgun (WGS) entry which is preliminary data.</text>
</comment>
<proteinExistence type="predicted"/>
<feature type="compositionally biased region" description="Low complexity" evidence="1">
    <location>
        <begin position="88"/>
        <end position="107"/>
    </location>
</feature>
<name>A0ABR1JUS9_9AGAR</name>
<dbReference type="EMBL" id="JBANRG010000004">
    <property type="protein sequence ID" value="KAK7467581.1"/>
    <property type="molecule type" value="Genomic_DNA"/>
</dbReference>
<gene>
    <name evidence="2" type="ORF">VKT23_004634</name>
</gene>
<keyword evidence="3" id="KW-1185">Reference proteome</keyword>
<sequence>MSRKKCDRGFPCERCRLYKLTSSCIYQSEVPWGDTCDLTSPNVDLLDIIQQLTEQKQELWKHCFQFGDELRIIRRKLNQDALNEFSFDPGSASPSPSISSASSDSSGTPGLAQLDGGGPTGPTDSAASDVSIDVELLTINPKPSTITAQTSTYTSLWNN</sequence>
<accession>A0ABR1JUS9</accession>
<reference evidence="2 3" key="1">
    <citation type="submission" date="2024-01" db="EMBL/GenBank/DDBJ databases">
        <title>A draft genome for the cacao thread blight pathogen Marasmiellus scandens.</title>
        <authorList>
            <person name="Baruah I.K."/>
            <person name="Leung J."/>
            <person name="Bukari Y."/>
            <person name="Amoako-Attah I."/>
            <person name="Meinhardt L.W."/>
            <person name="Bailey B.A."/>
            <person name="Cohen S.P."/>
        </authorList>
    </citation>
    <scope>NUCLEOTIDE SEQUENCE [LARGE SCALE GENOMIC DNA]</scope>
    <source>
        <strain evidence="2 3">GH-19</strain>
    </source>
</reference>
<evidence type="ECO:0000313" key="3">
    <source>
        <dbReference type="Proteomes" id="UP001498398"/>
    </source>
</evidence>
<protein>
    <submittedName>
        <fullName evidence="2">Uncharacterized protein</fullName>
    </submittedName>
</protein>
<evidence type="ECO:0000256" key="1">
    <source>
        <dbReference type="SAM" id="MobiDB-lite"/>
    </source>
</evidence>
<dbReference type="Proteomes" id="UP001498398">
    <property type="component" value="Unassembled WGS sequence"/>
</dbReference>
<evidence type="ECO:0000313" key="2">
    <source>
        <dbReference type="EMBL" id="KAK7467581.1"/>
    </source>
</evidence>